<dbReference type="RefSeq" id="WP_244207564.1">
    <property type="nucleotide sequence ID" value="NZ_JANSLM010000004.1"/>
</dbReference>
<dbReference type="InterPro" id="IPR009056">
    <property type="entry name" value="Cyt_c-like_dom"/>
</dbReference>
<dbReference type="InterPro" id="IPR036909">
    <property type="entry name" value="Cyt_c-like_dom_sf"/>
</dbReference>
<dbReference type="Gene3D" id="1.10.760.10">
    <property type="entry name" value="Cytochrome c-like domain"/>
    <property type="match status" value="1"/>
</dbReference>
<reference evidence="7" key="1">
    <citation type="submission" date="2022-08" db="EMBL/GenBank/DDBJ databases">
        <authorList>
            <person name="Kim S.-J."/>
        </authorList>
    </citation>
    <scope>NUCLEOTIDE SEQUENCE</scope>
    <source>
        <strain evidence="7">KJ</strain>
    </source>
</reference>
<dbReference type="EMBL" id="JANSLM010000004">
    <property type="protein sequence ID" value="MDT8838320.1"/>
    <property type="molecule type" value="Genomic_DNA"/>
</dbReference>
<feature type="domain" description="Cytochrome c" evidence="6">
    <location>
        <begin position="1"/>
        <end position="79"/>
    </location>
</feature>
<evidence type="ECO:0000256" key="2">
    <source>
        <dbReference type="ARBA" id="ARBA00022723"/>
    </source>
</evidence>
<evidence type="ECO:0000259" key="6">
    <source>
        <dbReference type="PROSITE" id="PS51007"/>
    </source>
</evidence>
<dbReference type="GO" id="GO:0020037">
    <property type="term" value="F:heme binding"/>
    <property type="evidence" value="ECO:0007669"/>
    <property type="project" value="InterPro"/>
</dbReference>
<sequence>MYDSSCALCHGAPDRPLSATGQGIQPAAPSLLSASRRNKPELMFWTIKHGVNMTAMPSFGKTQSDQAIWQVAAFIYAERGISKDKYEELAHGDAQGDNARVTLKGPTPEPGKE</sequence>
<evidence type="ECO:0000313" key="8">
    <source>
        <dbReference type="Proteomes" id="UP001246473"/>
    </source>
</evidence>
<dbReference type="Pfam" id="PF13442">
    <property type="entry name" value="Cytochrome_CBB3"/>
    <property type="match status" value="1"/>
</dbReference>
<organism evidence="7 8">
    <name type="scientific">Paraburkholderia fungorum</name>
    <dbReference type="NCBI Taxonomy" id="134537"/>
    <lineage>
        <taxon>Bacteria</taxon>
        <taxon>Pseudomonadati</taxon>
        <taxon>Pseudomonadota</taxon>
        <taxon>Betaproteobacteria</taxon>
        <taxon>Burkholderiales</taxon>
        <taxon>Burkholderiaceae</taxon>
        <taxon>Paraburkholderia</taxon>
    </lineage>
</organism>
<dbReference type="GO" id="GO:0046872">
    <property type="term" value="F:metal ion binding"/>
    <property type="evidence" value="ECO:0007669"/>
    <property type="project" value="UniProtKB-KW"/>
</dbReference>
<feature type="region of interest" description="Disordered" evidence="5">
    <location>
        <begin position="90"/>
        <end position="113"/>
    </location>
</feature>
<keyword evidence="3 4" id="KW-0408">Iron</keyword>
<dbReference type="GO" id="GO:0009055">
    <property type="term" value="F:electron transfer activity"/>
    <property type="evidence" value="ECO:0007669"/>
    <property type="project" value="InterPro"/>
</dbReference>
<name>A0AAP5UTF9_9BURK</name>
<gene>
    <name evidence="7" type="ORF">ParKJ_12935</name>
</gene>
<proteinExistence type="predicted"/>
<dbReference type="PROSITE" id="PS51007">
    <property type="entry name" value="CYTC"/>
    <property type="match status" value="1"/>
</dbReference>
<comment type="caution">
    <text evidence="7">The sequence shown here is derived from an EMBL/GenBank/DDBJ whole genome shotgun (WGS) entry which is preliminary data.</text>
</comment>
<accession>A0AAP5UTF9</accession>
<dbReference type="Proteomes" id="UP001246473">
    <property type="component" value="Unassembled WGS sequence"/>
</dbReference>
<keyword evidence="2 4" id="KW-0479">Metal-binding</keyword>
<evidence type="ECO:0000256" key="5">
    <source>
        <dbReference type="SAM" id="MobiDB-lite"/>
    </source>
</evidence>
<dbReference type="AlphaFoldDB" id="A0AAP5UTF9"/>
<protein>
    <submittedName>
        <fullName evidence="7">Cytochrome c</fullName>
    </submittedName>
</protein>
<evidence type="ECO:0000256" key="1">
    <source>
        <dbReference type="ARBA" id="ARBA00022617"/>
    </source>
</evidence>
<evidence type="ECO:0000313" key="7">
    <source>
        <dbReference type="EMBL" id="MDT8838320.1"/>
    </source>
</evidence>
<evidence type="ECO:0000256" key="4">
    <source>
        <dbReference type="PROSITE-ProRule" id="PRU00433"/>
    </source>
</evidence>
<keyword evidence="1 4" id="KW-0349">Heme</keyword>
<evidence type="ECO:0000256" key="3">
    <source>
        <dbReference type="ARBA" id="ARBA00023004"/>
    </source>
</evidence>
<dbReference type="SUPFAM" id="SSF46626">
    <property type="entry name" value="Cytochrome c"/>
    <property type="match status" value="1"/>
</dbReference>